<dbReference type="Gene3D" id="1.20.120.1080">
    <property type="match status" value="1"/>
</dbReference>
<dbReference type="InterPro" id="IPR027417">
    <property type="entry name" value="P-loop_NTPase"/>
</dbReference>
<dbReference type="VEuPathDB" id="FungiDB:EMCG_09021"/>
<reference evidence="6 7" key="1">
    <citation type="submission" date="2017-10" db="EMBL/GenBank/DDBJ databases">
        <title>Comparative genomics in systemic dimorphic fungi from Ajellomycetaceae.</title>
        <authorList>
            <person name="Munoz J.F."/>
            <person name="Mcewen J.G."/>
            <person name="Clay O.K."/>
            <person name="Cuomo C.A."/>
        </authorList>
    </citation>
    <scope>NUCLEOTIDE SEQUENCE [LARGE SCALE GENOMIC DNA]</scope>
    <source>
        <strain evidence="6 7">UAMH4076</strain>
    </source>
</reference>
<dbReference type="GO" id="GO:0005524">
    <property type="term" value="F:ATP binding"/>
    <property type="evidence" value="ECO:0007669"/>
    <property type="project" value="UniProtKB-KW"/>
</dbReference>
<feature type="region of interest" description="Disordered" evidence="3">
    <location>
        <begin position="32"/>
        <end position="53"/>
    </location>
</feature>
<evidence type="ECO:0000313" key="7">
    <source>
        <dbReference type="Proteomes" id="UP000226031"/>
    </source>
</evidence>
<dbReference type="SMART" id="SM00847">
    <property type="entry name" value="HA2"/>
    <property type="match status" value="1"/>
</dbReference>
<evidence type="ECO:0000259" key="5">
    <source>
        <dbReference type="PROSITE" id="PS51194"/>
    </source>
</evidence>
<dbReference type="EMBL" id="PDND01000225">
    <property type="protein sequence ID" value="PGH29616.1"/>
    <property type="molecule type" value="Genomic_DNA"/>
</dbReference>
<evidence type="ECO:0000256" key="3">
    <source>
        <dbReference type="SAM" id="MobiDB-lite"/>
    </source>
</evidence>
<dbReference type="GO" id="GO:0003723">
    <property type="term" value="F:RNA binding"/>
    <property type="evidence" value="ECO:0007669"/>
    <property type="project" value="TreeGrafter"/>
</dbReference>
<proteinExistence type="predicted"/>
<keyword evidence="7" id="KW-1185">Reference proteome</keyword>
<feature type="domain" description="Helicase C-terminal" evidence="5">
    <location>
        <begin position="962"/>
        <end position="1132"/>
    </location>
</feature>
<feature type="compositionally biased region" description="Basic and acidic residues" evidence="3">
    <location>
        <begin position="261"/>
        <end position="309"/>
    </location>
</feature>
<sequence length="1513" mass="172544">MLYSRSVVSPRLLGFHNRHPLPAISRRLNSALPPAEGDQVSTDNRGIPRPVIPEQPPLASLVTHFFRGTSEPRTLPLQQSPHIYDCASKVNSLFWPLKGVSPTSKIKSYEEWCEVDSWQQRKFNAQRSEFYLLQRDCIKWRLKYKETVQGVGIEGKQVIPTEDGTVVTRPYNTVDAQKVRVMWKESERKRKEWEAGLKHDQLAWQKVRREWMEKQPEAVREIERERERDREREIERERKEESKRNNQMERRGIKREEIVRIPKMERGGEEEVEMEKEMEKEREKEMEEERENMKKEMEMERERERERNRESKRKKQRERRRIMREKRVRIQKMERGGQEVEMEKQPEVVRKTEREGGGEIERERKRESKRNEQREEIVRIQKMERGGEEGKERESETKRAALLIEGRQGDAYNYAARFLLLPKVWCGQRGIEKVVHISLTEHGIRAVGTHLELGVAHAKASRKFMERAGKYLKLMGDAVSPSSDSQALSTKNSIEFVAFAQKTLKLQPDVIILPAGPVLEPLGIKRAAEPLLFNSGLCKPIPDFGTGDIRRIASLVLAVDIQRHHPELLPLFLKELEKPPLIPAYPIHPVPLPLGQDCLSFMRDSLNRARGAGLPDVKADPGVDLNPVHEFRKRNRFSMEPKATMLRSEQLKRDVQLTTQNRRKKPKQLPVFTHRDEVLELVNRNIFSIVRGPPASGMSTQVPQILLDDAIQYDEGPDCNIIITQRSQSAAISRAFEVAEERDRDVGDTVGYHTMSTCKAPPLTGGITYCTIEVLLLQLQHVPDCVLGKVSHLIIDDVHERDMDMDLLLIVLKRAIMTRLARDLSVPQVVLMSSSPGIDTFLLGRYFGSRDRRGYHMPCPLLRIRNPNRFVEDHFLGDIIQTFKEKYHPLQLEPFFMDRRSKRFLRTEEKFIVTENAKFSGCGNTSSMGSDDGSKSNQPRADLEVFFEEDTSQVPVGLVAVTIAHIVKSSSEGAILVFLPGYRNINYVEEKLLNERPLHVNFSDRSKFRIIKIHNQARGAISEIVPEGCRKIILCENVGEASTAMLDVQHVVDVGRVTQHLYYPEQLKSKPSLRWASKSISNERAGRAGLVRNGHYYALFTKTRYEAMRKAAVPELLRNDLQRLCLKVKAAGLSENISGFLTSAPEPPSLSSVDSAVTSLQNIGAMDNDQDLTPLGCLLRTLPIHPMRSKLIVLGIIFRCLEPMIITNTLLEPQSFFSDGIGKLKMSSHESCSDHITEINAFRTILDILRKEGEGAAFNYCQENSIRFAGFKSFLINAQQTVQILSDHGLIPKIRDAFEVTDDPFGDRRLNSNSSNDTLVKALIAGGIYPNICVLNSPVSNGWQSKGQDILSIATHSANHSREHSEVDIGSLMAFSGFNVRDHGTLMYRTSRITALMAFLFGGKIQGEGKKLKMDGWLPFEVEVDKGTPEDPETAAGILLEYRQTLDQLLSSAFQDMSLPNDAPPQRYEKEHRPWCRTYHAHNDPVREMFIAKLIELLSHSGSNSLPPLQSAN</sequence>
<dbReference type="SMART" id="SM00487">
    <property type="entry name" value="DEXDc"/>
    <property type="match status" value="1"/>
</dbReference>
<dbReference type="InterPro" id="IPR007502">
    <property type="entry name" value="Helicase-assoc_dom"/>
</dbReference>
<evidence type="ECO:0000259" key="4">
    <source>
        <dbReference type="PROSITE" id="PS51192"/>
    </source>
</evidence>
<dbReference type="STRING" id="73230.A0A2B7Z6R6"/>
<evidence type="ECO:0000256" key="1">
    <source>
        <dbReference type="ARBA" id="ARBA00022741"/>
    </source>
</evidence>
<evidence type="ECO:0000313" key="6">
    <source>
        <dbReference type="EMBL" id="PGH29616.1"/>
    </source>
</evidence>
<dbReference type="PROSITE" id="PS51194">
    <property type="entry name" value="HELICASE_CTER"/>
    <property type="match status" value="1"/>
</dbReference>
<feature type="compositionally biased region" description="Basic residues" evidence="3">
    <location>
        <begin position="310"/>
        <end position="330"/>
    </location>
</feature>
<comment type="caution">
    <text evidence="6">The sequence shown here is derived from an EMBL/GenBank/DDBJ whole genome shotgun (WGS) entry which is preliminary data.</text>
</comment>
<feature type="compositionally biased region" description="Basic and acidic residues" evidence="3">
    <location>
        <begin position="331"/>
        <end position="396"/>
    </location>
</feature>
<dbReference type="InterPro" id="IPR048333">
    <property type="entry name" value="HA2_WH"/>
</dbReference>
<dbReference type="CDD" id="cd17917">
    <property type="entry name" value="DEXHc_RHA-like"/>
    <property type="match status" value="1"/>
</dbReference>
<dbReference type="GO" id="GO:0004386">
    <property type="term" value="F:helicase activity"/>
    <property type="evidence" value="ECO:0007669"/>
    <property type="project" value="TreeGrafter"/>
</dbReference>
<gene>
    <name evidence="6" type="ORF">GX50_07624</name>
</gene>
<keyword evidence="2" id="KW-0067">ATP-binding</keyword>
<dbReference type="PANTHER" id="PTHR18934">
    <property type="entry name" value="ATP-DEPENDENT RNA HELICASE"/>
    <property type="match status" value="1"/>
</dbReference>
<name>A0A2B7Z6R6_9EURO</name>
<dbReference type="InterPro" id="IPR014001">
    <property type="entry name" value="Helicase_ATP-bd"/>
</dbReference>
<accession>A0A2B7Z6R6</accession>
<dbReference type="Pfam" id="PF04408">
    <property type="entry name" value="WHD_HA2"/>
    <property type="match status" value="1"/>
</dbReference>
<dbReference type="PROSITE" id="PS51192">
    <property type="entry name" value="HELICASE_ATP_BIND_1"/>
    <property type="match status" value="1"/>
</dbReference>
<dbReference type="Proteomes" id="UP000226031">
    <property type="component" value="Unassembled WGS sequence"/>
</dbReference>
<evidence type="ECO:0000256" key="2">
    <source>
        <dbReference type="ARBA" id="ARBA00022840"/>
    </source>
</evidence>
<dbReference type="Gene3D" id="3.40.50.300">
    <property type="entry name" value="P-loop containing nucleotide triphosphate hydrolases"/>
    <property type="match status" value="2"/>
</dbReference>
<keyword evidence="1" id="KW-0547">Nucleotide-binding</keyword>
<dbReference type="InterPro" id="IPR001650">
    <property type="entry name" value="Helicase_C-like"/>
</dbReference>
<feature type="region of interest" description="Disordered" evidence="3">
    <location>
        <begin position="261"/>
        <end position="396"/>
    </location>
</feature>
<dbReference type="PANTHER" id="PTHR18934:SF145">
    <property type="entry name" value="ATP-DEPENDENT RNA HELICASE DHX57-RELATED"/>
    <property type="match status" value="1"/>
</dbReference>
<feature type="domain" description="Helicase ATP-binding" evidence="4">
    <location>
        <begin position="679"/>
        <end position="854"/>
    </location>
</feature>
<dbReference type="CDD" id="cd18791">
    <property type="entry name" value="SF2_C_RHA"/>
    <property type="match status" value="1"/>
</dbReference>
<organism evidence="6 7">
    <name type="scientific">[Emmonsia] crescens</name>
    <dbReference type="NCBI Taxonomy" id="73230"/>
    <lineage>
        <taxon>Eukaryota</taxon>
        <taxon>Fungi</taxon>
        <taxon>Dikarya</taxon>
        <taxon>Ascomycota</taxon>
        <taxon>Pezizomycotina</taxon>
        <taxon>Eurotiomycetes</taxon>
        <taxon>Eurotiomycetidae</taxon>
        <taxon>Onygenales</taxon>
        <taxon>Ajellomycetaceae</taxon>
        <taxon>Emergomyces</taxon>
    </lineage>
</organism>
<protein>
    <submittedName>
        <fullName evidence="6">Uncharacterized protein</fullName>
    </submittedName>
</protein>
<dbReference type="SUPFAM" id="SSF52540">
    <property type="entry name" value="P-loop containing nucleoside triphosphate hydrolases"/>
    <property type="match status" value="2"/>
</dbReference>